<organism evidence="5 6">
    <name type="scientific">Pseudoalteromonas rubra</name>
    <dbReference type="NCBI Taxonomy" id="43658"/>
    <lineage>
        <taxon>Bacteria</taxon>
        <taxon>Pseudomonadati</taxon>
        <taxon>Pseudomonadota</taxon>
        <taxon>Gammaproteobacteria</taxon>
        <taxon>Alteromonadales</taxon>
        <taxon>Pseudoalteromonadaceae</taxon>
        <taxon>Pseudoalteromonas</taxon>
    </lineage>
</organism>
<dbReference type="Pfam" id="PF12833">
    <property type="entry name" value="HTH_18"/>
    <property type="match status" value="1"/>
</dbReference>
<dbReference type="PANTHER" id="PTHR43280">
    <property type="entry name" value="ARAC-FAMILY TRANSCRIPTIONAL REGULATOR"/>
    <property type="match status" value="1"/>
</dbReference>
<dbReference type="PROSITE" id="PS01124">
    <property type="entry name" value="HTH_ARAC_FAMILY_2"/>
    <property type="match status" value="1"/>
</dbReference>
<accession>A0A5S3X4G3</accession>
<keyword evidence="3" id="KW-0804">Transcription</keyword>
<dbReference type="GO" id="GO:0003700">
    <property type="term" value="F:DNA-binding transcription factor activity"/>
    <property type="evidence" value="ECO:0007669"/>
    <property type="project" value="InterPro"/>
</dbReference>
<dbReference type="SUPFAM" id="SSF52317">
    <property type="entry name" value="Class I glutamine amidotransferase-like"/>
    <property type="match status" value="1"/>
</dbReference>
<dbReference type="PANTHER" id="PTHR43280:SF2">
    <property type="entry name" value="HTH-TYPE TRANSCRIPTIONAL REGULATOR EXSA"/>
    <property type="match status" value="1"/>
</dbReference>
<dbReference type="EMBL" id="PNCJ01000008">
    <property type="protein sequence ID" value="TMP38750.1"/>
    <property type="molecule type" value="Genomic_DNA"/>
</dbReference>
<dbReference type="Gene3D" id="1.10.10.60">
    <property type="entry name" value="Homeodomain-like"/>
    <property type="match status" value="2"/>
</dbReference>
<dbReference type="Gene3D" id="3.40.50.880">
    <property type="match status" value="1"/>
</dbReference>
<comment type="caution">
    <text evidence="5">The sequence shown here is derived from an EMBL/GenBank/DDBJ whole genome shotgun (WGS) entry which is preliminary data.</text>
</comment>
<evidence type="ECO:0000256" key="3">
    <source>
        <dbReference type="ARBA" id="ARBA00023163"/>
    </source>
</evidence>
<evidence type="ECO:0000313" key="5">
    <source>
        <dbReference type="EMBL" id="TMP38750.1"/>
    </source>
</evidence>
<dbReference type="InterPro" id="IPR002818">
    <property type="entry name" value="DJ-1/PfpI"/>
</dbReference>
<evidence type="ECO:0000256" key="2">
    <source>
        <dbReference type="ARBA" id="ARBA00023125"/>
    </source>
</evidence>
<evidence type="ECO:0000313" key="6">
    <source>
        <dbReference type="Proteomes" id="UP000306719"/>
    </source>
</evidence>
<keyword evidence="2" id="KW-0238">DNA-binding</keyword>
<dbReference type="RefSeq" id="WP_138544040.1">
    <property type="nucleotide sequence ID" value="NZ_PNCJ01000008.1"/>
</dbReference>
<keyword evidence="1" id="KW-0805">Transcription regulation</keyword>
<evidence type="ECO:0000256" key="1">
    <source>
        <dbReference type="ARBA" id="ARBA00023015"/>
    </source>
</evidence>
<dbReference type="InterPro" id="IPR029062">
    <property type="entry name" value="Class_I_gatase-like"/>
</dbReference>
<dbReference type="Proteomes" id="UP000306719">
    <property type="component" value="Unassembled WGS sequence"/>
</dbReference>
<dbReference type="Pfam" id="PF01965">
    <property type="entry name" value="DJ-1_PfpI"/>
    <property type="match status" value="1"/>
</dbReference>
<protein>
    <recommendedName>
        <fullName evidence="4">HTH araC/xylS-type domain-containing protein</fullName>
    </recommendedName>
</protein>
<dbReference type="InterPro" id="IPR018060">
    <property type="entry name" value="HTH_AraC"/>
</dbReference>
<feature type="domain" description="HTH araC/xylS-type" evidence="4">
    <location>
        <begin position="229"/>
        <end position="327"/>
    </location>
</feature>
<dbReference type="GO" id="GO:0043565">
    <property type="term" value="F:sequence-specific DNA binding"/>
    <property type="evidence" value="ECO:0007669"/>
    <property type="project" value="InterPro"/>
</dbReference>
<dbReference type="SMART" id="SM00342">
    <property type="entry name" value="HTH_ARAC"/>
    <property type="match status" value="1"/>
</dbReference>
<dbReference type="OrthoDB" id="9803764at2"/>
<proteinExistence type="predicted"/>
<name>A0A5S3X4G3_9GAMM</name>
<dbReference type="AlphaFoldDB" id="A0A5S3X4G3"/>
<sequence length="335" mass="38348">MDKITSCSDVSQRTIQIAFFMPEQYWSGSIALIVDVFTGINMLREQAGHYDTPTYNTHFLHEPDMYPKGLSPCQFPLRPLDAEHYDVVVIPAIWSITPKALAQYSQVFDWLRHQQRSGAHFVSITSGAFFLAEAGVLFGEDITLHFAFQSLFRSLYPGNRVRTDKQYLTSGKVWSSAGLSPTFEVIYQLVRKYSGEALAQVCARYFMLDYHVQPPVEVADANSRDMLISAVRDWLERHYYQAPTNQDIARQFHMSARNLNRRFASETGLTPQGYLQNLRLERAAKLLVSTKIQVEHIALQCGYSCASVLGKRFKKQYGRSPLAYRNYMSRHRGSD</sequence>
<dbReference type="InterPro" id="IPR009057">
    <property type="entry name" value="Homeodomain-like_sf"/>
</dbReference>
<gene>
    <name evidence="5" type="ORF">CWB98_06245</name>
</gene>
<dbReference type="SUPFAM" id="SSF46689">
    <property type="entry name" value="Homeodomain-like"/>
    <property type="match status" value="2"/>
</dbReference>
<reference evidence="5 6" key="1">
    <citation type="submission" date="2018-01" db="EMBL/GenBank/DDBJ databases">
        <authorList>
            <person name="Paulsen S."/>
            <person name="Gram L.K."/>
        </authorList>
    </citation>
    <scope>NUCLEOTIDE SEQUENCE [LARGE SCALE GENOMIC DNA]</scope>
    <source>
        <strain evidence="5 6">S2599</strain>
    </source>
</reference>
<evidence type="ECO:0000259" key="4">
    <source>
        <dbReference type="PROSITE" id="PS01124"/>
    </source>
</evidence>
<reference evidence="6" key="2">
    <citation type="submission" date="2019-06" db="EMBL/GenBank/DDBJ databases">
        <title>Co-occurence of chitin degradation, pigmentation and bioactivity in marine Pseudoalteromonas.</title>
        <authorList>
            <person name="Sonnenschein E.C."/>
            <person name="Bech P.K."/>
        </authorList>
    </citation>
    <scope>NUCLEOTIDE SEQUENCE [LARGE SCALE GENOMIC DNA]</scope>
    <source>
        <strain evidence="6">S2599</strain>
    </source>
</reference>